<evidence type="ECO:0000313" key="3">
    <source>
        <dbReference type="EMBL" id="ALG70004.1"/>
    </source>
</evidence>
<dbReference type="InterPro" id="IPR050721">
    <property type="entry name" value="Trk_Ktr_HKT_K-transport"/>
</dbReference>
<dbReference type="PANTHER" id="PTHR43833:SF11">
    <property type="entry name" value="VOLTAGE-GATED POTASSIUM CHANNEL KCH"/>
    <property type="match status" value="1"/>
</dbReference>
<proteinExistence type="predicted"/>
<evidence type="ECO:0000313" key="4">
    <source>
        <dbReference type="Proteomes" id="UP000069935"/>
    </source>
</evidence>
<accession>A0AAC8VV40</accession>
<reference evidence="3 4" key="2">
    <citation type="journal article" date="2016" name="Genome Announc.">
        <title>Complete Genome Sequence of a Strain of Azospirillum thiophilum Isolated from a Sulfide Spring.</title>
        <authorList>
            <person name="Fomenkov A."/>
            <person name="Vincze T."/>
            <person name="Grabovich M."/>
            <person name="Anton B.P."/>
            <person name="Dubinina G."/>
            <person name="Orlova M."/>
            <person name="Belousova E."/>
            <person name="Roberts R.J."/>
        </authorList>
    </citation>
    <scope>NUCLEOTIDE SEQUENCE [LARGE SCALE GENOMIC DNA]</scope>
    <source>
        <strain evidence="3 4">BV-S</strain>
    </source>
</reference>
<dbReference type="SUPFAM" id="SSF51735">
    <property type="entry name" value="NAD(P)-binding Rossmann-fold domains"/>
    <property type="match status" value="1"/>
</dbReference>
<gene>
    <name evidence="3" type="ORF">AL072_02665</name>
</gene>
<dbReference type="GO" id="GO:0006813">
    <property type="term" value="P:potassium ion transport"/>
    <property type="evidence" value="ECO:0007669"/>
    <property type="project" value="InterPro"/>
</dbReference>
<dbReference type="EMBL" id="CP012401">
    <property type="protein sequence ID" value="ALG70004.1"/>
    <property type="molecule type" value="Genomic_DNA"/>
</dbReference>
<dbReference type="Pfam" id="PF02254">
    <property type="entry name" value="TrkA_N"/>
    <property type="match status" value="1"/>
</dbReference>
<sequence length="900" mass="102176">MPIRLRKLPIFLILIVLAINFSFLYFGLPDCPLPEKAEEKACVDSGLSGLLAIAYRALMLFTLEGNNLDPQFTDAPDWVWWAFQMLRIATPFALAAAVLHTLSNVWDATTLRFSRWTKRKTAVVIGLGQIGRMFAREYRNRNLFVVGVDSNPSDELVAFCQRHSIRLIVGDGADPDVLNPILDGRVERVAVVTDDDVRNMEVAGRIRRLRMDQEAPNSLNLYVHIFDPRLALRLHDHHLPSTTGNATVSMLPFSFYTVTARELLRTVPLHQFADLRGQRRIHAAIFGFGSMGESLFVQIAQLGHYKDFEPPRISIFDRNPDDCRRIIAARYPQIDQACRWTVDPIEFGRTALDDSDTLRDIENSDGITATFLCLGVEADNIAAALELRALMTRYRRFLAPIYVRIRNAEGLEDFMPSTGANQCRRFQDELRPFGLVRDILGASGIEGDSEWLAQILHFGYTARMALTAEERSRDQDGDGIPDFYRTCVRQLSSRREALLPEWMRIPEPFRDSSRAGADHLRVKLAGLGYDLSNRPTSAFRLAELPSKPALRWLDRLEHTRWMADRAAIGYRPSDTIKDDDRRLHRLLVPFEALRHEDAKDRDMNLLLLDGVLGQDDGGTDVHRLRRNHTVGVIGHAAVGCHGLPAGFWESAQATALLARLRACTDNHRLVLLAAIEEPAEAEFVWRLLDNVLPVEEKRPEATQRRLEERSIVLRCPRFLPVPRIKDGDDPLLRSQGNRPQWWRTPEWVIDMIPAGRFGDDFYENYYAQSANDLPRPRRDAVAAQRARALAYWIERCDSLIYLAPSPSPSISTEVNPTDSAAAFLELAERLFENTVADESQRTRDWQALYGYWNHPEHIPACFSSVPLGRFARHREVSGLIRVEQPSLGGLEWVSISGSEL</sequence>
<dbReference type="InterPro" id="IPR003148">
    <property type="entry name" value="RCK_N"/>
</dbReference>
<keyword evidence="4" id="KW-1185">Reference proteome</keyword>
<evidence type="ECO:0000256" key="1">
    <source>
        <dbReference type="SAM" id="Phobius"/>
    </source>
</evidence>
<dbReference type="InterPro" id="IPR036291">
    <property type="entry name" value="NAD(P)-bd_dom_sf"/>
</dbReference>
<dbReference type="PANTHER" id="PTHR43833">
    <property type="entry name" value="POTASSIUM CHANNEL PROTEIN 2-RELATED-RELATED"/>
    <property type="match status" value="1"/>
</dbReference>
<dbReference type="KEGG" id="ati:AL072_02665"/>
<evidence type="ECO:0000259" key="2">
    <source>
        <dbReference type="Pfam" id="PF02254"/>
    </source>
</evidence>
<keyword evidence="1" id="KW-0472">Membrane</keyword>
<dbReference type="RefSeq" id="WP_060721689.1">
    <property type="nucleotide sequence ID" value="NZ_CP012401.1"/>
</dbReference>
<feature type="transmembrane region" description="Helical" evidence="1">
    <location>
        <begin position="7"/>
        <end position="28"/>
    </location>
</feature>
<dbReference type="AlphaFoldDB" id="A0AAC8VV40"/>
<reference evidence="4" key="1">
    <citation type="submission" date="2015-08" db="EMBL/GenBank/DDBJ databases">
        <title>Complete Genome Sequence of Azospirillum thiophilum BV-S.</title>
        <authorList>
            <person name="Fomenkov A."/>
            <person name="Vincze T."/>
            <person name="Grabovich M."/>
            <person name="Dubinina G."/>
            <person name="Orlova M."/>
            <person name="Belousova E."/>
            <person name="Roberts R.J."/>
        </authorList>
    </citation>
    <scope>NUCLEOTIDE SEQUENCE [LARGE SCALE GENOMIC DNA]</scope>
    <source>
        <strain evidence="4">BV-S</strain>
    </source>
</reference>
<dbReference type="Gene3D" id="3.40.50.720">
    <property type="entry name" value="NAD(P)-binding Rossmann-like Domain"/>
    <property type="match status" value="1"/>
</dbReference>
<keyword evidence="1" id="KW-0812">Transmembrane</keyword>
<organism evidence="3 4">
    <name type="scientific">Azospirillum thiophilum</name>
    <dbReference type="NCBI Taxonomy" id="528244"/>
    <lineage>
        <taxon>Bacteria</taxon>
        <taxon>Pseudomonadati</taxon>
        <taxon>Pseudomonadota</taxon>
        <taxon>Alphaproteobacteria</taxon>
        <taxon>Rhodospirillales</taxon>
        <taxon>Azospirillaceae</taxon>
        <taxon>Azospirillum</taxon>
    </lineage>
</organism>
<feature type="domain" description="RCK N-terminal" evidence="2">
    <location>
        <begin position="123"/>
        <end position="210"/>
    </location>
</feature>
<name>A0AAC8VV40_9PROT</name>
<keyword evidence="1" id="KW-1133">Transmembrane helix</keyword>
<protein>
    <recommendedName>
        <fullName evidence="2">RCK N-terminal domain-containing protein</fullName>
    </recommendedName>
</protein>
<dbReference type="Proteomes" id="UP000069935">
    <property type="component" value="Chromosome 1"/>
</dbReference>